<dbReference type="GO" id="GO:0004359">
    <property type="term" value="F:glutaminase activity"/>
    <property type="evidence" value="ECO:0007669"/>
    <property type="project" value="UniProtKB-EC"/>
</dbReference>
<evidence type="ECO:0000256" key="4">
    <source>
        <dbReference type="ARBA" id="ARBA00022801"/>
    </source>
</evidence>
<keyword evidence="5 10" id="KW-0315">Glutamine amidotransferase</keyword>
<feature type="active site" evidence="10 11">
    <location>
        <position position="197"/>
    </location>
</feature>
<dbReference type="EC" id="4.3.2.10" evidence="10"/>
<name>A0A345D989_9BURK</name>
<proteinExistence type="inferred from homology"/>
<reference evidence="14" key="1">
    <citation type="submission" date="2018-07" db="EMBL/GenBank/DDBJ databases">
        <authorList>
            <person name="Kim H."/>
        </authorList>
    </citation>
    <scope>NUCLEOTIDE SEQUENCE [LARGE SCALE GENOMIC DNA]</scope>
    <source>
        <strain evidence="14">F02</strain>
    </source>
</reference>
<evidence type="ECO:0000256" key="1">
    <source>
        <dbReference type="ARBA" id="ARBA00005091"/>
    </source>
</evidence>
<keyword evidence="2 10" id="KW-0963">Cytoplasm</keyword>
<dbReference type="HAMAP" id="MF_00278">
    <property type="entry name" value="HisH"/>
    <property type="match status" value="1"/>
</dbReference>
<keyword evidence="6 10" id="KW-0368">Histidine biosynthesis</keyword>
<keyword evidence="14" id="KW-1185">Reference proteome</keyword>
<accession>A0A345D989</accession>
<dbReference type="SUPFAM" id="SSF52317">
    <property type="entry name" value="Class I glutamine amidotransferase-like"/>
    <property type="match status" value="1"/>
</dbReference>
<dbReference type="AlphaFoldDB" id="A0A345D989"/>
<dbReference type="GO" id="GO:0000107">
    <property type="term" value="F:imidazoleglycerol-phosphate synthase activity"/>
    <property type="evidence" value="ECO:0007669"/>
    <property type="project" value="UniProtKB-UniRule"/>
</dbReference>
<organism evidence="13 14">
    <name type="scientific">Ephemeroptericola cinctiostellae</name>
    <dbReference type="NCBI Taxonomy" id="2268024"/>
    <lineage>
        <taxon>Bacteria</taxon>
        <taxon>Pseudomonadati</taxon>
        <taxon>Pseudomonadota</taxon>
        <taxon>Betaproteobacteria</taxon>
        <taxon>Burkholderiales</taxon>
        <taxon>Burkholderiaceae</taxon>
        <taxon>Ephemeroptericola</taxon>
    </lineage>
</organism>
<evidence type="ECO:0000259" key="12">
    <source>
        <dbReference type="Pfam" id="PF00117"/>
    </source>
</evidence>
<dbReference type="InterPro" id="IPR010139">
    <property type="entry name" value="Imidazole-glycPsynth_HisH"/>
</dbReference>
<feature type="domain" description="Glutamine amidotransferase" evidence="12">
    <location>
        <begin position="9"/>
        <end position="209"/>
    </location>
</feature>
<evidence type="ECO:0000256" key="3">
    <source>
        <dbReference type="ARBA" id="ARBA00022605"/>
    </source>
</evidence>
<evidence type="ECO:0000256" key="8">
    <source>
        <dbReference type="ARBA" id="ARBA00047838"/>
    </source>
</evidence>
<dbReference type="GO" id="GO:0016829">
    <property type="term" value="F:lyase activity"/>
    <property type="evidence" value="ECO:0007669"/>
    <property type="project" value="UniProtKB-KW"/>
</dbReference>
<dbReference type="PANTHER" id="PTHR42701:SF2">
    <property type="entry name" value="IMIDAZOLE GLYCEROL PHOSPHATE SYNTHASE SUBUNIT HISH 1"/>
    <property type="match status" value="1"/>
</dbReference>
<comment type="pathway">
    <text evidence="1 10">Amino-acid biosynthesis; L-histidine biosynthesis; L-histidine from 5-phospho-alpha-D-ribose 1-diphosphate: step 5/9.</text>
</comment>
<evidence type="ECO:0000256" key="5">
    <source>
        <dbReference type="ARBA" id="ARBA00022962"/>
    </source>
</evidence>
<dbReference type="Gene3D" id="3.40.50.880">
    <property type="match status" value="1"/>
</dbReference>
<dbReference type="Proteomes" id="UP000252182">
    <property type="component" value="Chromosome"/>
</dbReference>
<comment type="subunit">
    <text evidence="10">Heterodimer of HisH and HisF.</text>
</comment>
<dbReference type="GO" id="GO:0005737">
    <property type="term" value="C:cytoplasm"/>
    <property type="evidence" value="ECO:0007669"/>
    <property type="project" value="UniProtKB-SubCell"/>
</dbReference>
<evidence type="ECO:0000256" key="7">
    <source>
        <dbReference type="ARBA" id="ARBA00023239"/>
    </source>
</evidence>
<dbReference type="EC" id="3.5.1.2" evidence="10"/>
<dbReference type="OrthoDB" id="9807137at2"/>
<dbReference type="PANTHER" id="PTHR42701">
    <property type="entry name" value="IMIDAZOLE GLYCEROL PHOSPHATE SYNTHASE SUBUNIT HISH"/>
    <property type="match status" value="1"/>
</dbReference>
<keyword evidence="13" id="KW-0808">Transferase</keyword>
<keyword evidence="13" id="KW-0328">Glycosyltransferase</keyword>
<dbReference type="KEGG" id="hyf:DTO96_100643"/>
<keyword evidence="3 10" id="KW-0028">Amino-acid biosynthesis</keyword>
<evidence type="ECO:0000256" key="9">
    <source>
        <dbReference type="ARBA" id="ARBA00049534"/>
    </source>
</evidence>
<dbReference type="Pfam" id="PF00117">
    <property type="entry name" value="GATase"/>
    <property type="match status" value="1"/>
</dbReference>
<protein>
    <recommendedName>
        <fullName evidence="10">Imidazole glycerol phosphate synthase subunit HisH</fullName>
        <ecNumber evidence="10">4.3.2.10</ecNumber>
    </recommendedName>
    <alternativeName>
        <fullName evidence="10">IGP synthase glutaminase subunit</fullName>
        <ecNumber evidence="10">3.5.1.2</ecNumber>
    </alternativeName>
    <alternativeName>
        <fullName evidence="10">IGP synthase subunit HisH</fullName>
    </alternativeName>
    <alternativeName>
        <fullName evidence="10">ImGP synthase subunit HisH</fullName>
        <shortName evidence="10">IGPS subunit HisH</shortName>
    </alternativeName>
</protein>
<comment type="function">
    <text evidence="10">IGPS catalyzes the conversion of PRFAR and glutamine to IGP, AICAR and glutamate. The HisH subunit catalyzes the hydrolysis of glutamine to glutamate and ammonia as part of the synthesis of IGP and AICAR. The resulting ammonia molecule is channeled to the active site of HisF.</text>
</comment>
<comment type="subcellular location">
    <subcellularLocation>
        <location evidence="10">Cytoplasm</location>
    </subcellularLocation>
</comment>
<dbReference type="PROSITE" id="PS51273">
    <property type="entry name" value="GATASE_TYPE_1"/>
    <property type="match status" value="1"/>
</dbReference>
<evidence type="ECO:0000256" key="2">
    <source>
        <dbReference type="ARBA" id="ARBA00022490"/>
    </source>
</evidence>
<evidence type="ECO:0000256" key="11">
    <source>
        <dbReference type="PIRSR" id="PIRSR000495-1"/>
    </source>
</evidence>
<evidence type="ECO:0000256" key="6">
    <source>
        <dbReference type="ARBA" id="ARBA00023102"/>
    </source>
</evidence>
<evidence type="ECO:0000313" key="13">
    <source>
        <dbReference type="EMBL" id="AXF84927.1"/>
    </source>
</evidence>
<dbReference type="GO" id="GO:0000105">
    <property type="term" value="P:L-histidine biosynthetic process"/>
    <property type="evidence" value="ECO:0007669"/>
    <property type="project" value="UniProtKB-UniRule"/>
</dbReference>
<feature type="active site" description="Nucleophile" evidence="10 11">
    <location>
        <position position="85"/>
    </location>
</feature>
<dbReference type="InterPro" id="IPR017926">
    <property type="entry name" value="GATASE"/>
</dbReference>
<dbReference type="RefSeq" id="WP_114562178.1">
    <property type="nucleotide sequence ID" value="NZ_CP031124.1"/>
</dbReference>
<dbReference type="NCBIfam" id="TIGR01855">
    <property type="entry name" value="IMP_synth_hisH"/>
    <property type="match status" value="1"/>
</dbReference>
<gene>
    <name evidence="10 13" type="primary">hisH</name>
    <name evidence="13" type="ORF">DTO96_100643</name>
</gene>
<dbReference type="UniPathway" id="UPA00031">
    <property type="reaction ID" value="UER00010"/>
</dbReference>
<dbReference type="EMBL" id="CP031124">
    <property type="protein sequence ID" value="AXF84927.1"/>
    <property type="molecule type" value="Genomic_DNA"/>
</dbReference>
<dbReference type="PIRSF" id="PIRSF000495">
    <property type="entry name" value="Amidotransf_hisH"/>
    <property type="match status" value="1"/>
</dbReference>
<comment type="catalytic activity">
    <reaction evidence="8 10">
        <text>5-[(5-phospho-1-deoxy-D-ribulos-1-ylimino)methylamino]-1-(5-phospho-beta-D-ribosyl)imidazole-4-carboxamide + L-glutamine = D-erythro-1-(imidazol-4-yl)glycerol 3-phosphate + 5-amino-1-(5-phospho-beta-D-ribosyl)imidazole-4-carboxamide + L-glutamate + H(+)</text>
        <dbReference type="Rhea" id="RHEA:24793"/>
        <dbReference type="ChEBI" id="CHEBI:15378"/>
        <dbReference type="ChEBI" id="CHEBI:29985"/>
        <dbReference type="ChEBI" id="CHEBI:58278"/>
        <dbReference type="ChEBI" id="CHEBI:58359"/>
        <dbReference type="ChEBI" id="CHEBI:58475"/>
        <dbReference type="ChEBI" id="CHEBI:58525"/>
        <dbReference type="EC" id="4.3.2.10"/>
    </reaction>
</comment>
<evidence type="ECO:0000256" key="10">
    <source>
        <dbReference type="HAMAP-Rule" id="MF_00278"/>
    </source>
</evidence>
<comment type="catalytic activity">
    <reaction evidence="9 10">
        <text>L-glutamine + H2O = L-glutamate + NH4(+)</text>
        <dbReference type="Rhea" id="RHEA:15889"/>
        <dbReference type="ChEBI" id="CHEBI:15377"/>
        <dbReference type="ChEBI" id="CHEBI:28938"/>
        <dbReference type="ChEBI" id="CHEBI:29985"/>
        <dbReference type="ChEBI" id="CHEBI:58359"/>
        <dbReference type="EC" id="3.5.1.2"/>
    </reaction>
</comment>
<dbReference type="InterPro" id="IPR029062">
    <property type="entry name" value="Class_I_gatase-like"/>
</dbReference>
<keyword evidence="7 10" id="KW-0456">Lyase</keyword>
<feature type="active site" evidence="10 11">
    <location>
        <position position="195"/>
    </location>
</feature>
<keyword evidence="4 10" id="KW-0378">Hydrolase</keyword>
<sequence>MSTVSTVAILDYGMGNLRSVAQAMRTAAPDVNVIITGEPDQVRAADRLILPGQGAMPDCMANLRSSGLLEALSEGAKNKPLLGVCVGEQMLFGAAEEGRSHGLGWLDGSVVRFRLDDAVDHNGARLKVPHMGWNRVKQTRDHALWAGVPDEAYFYFVHSYYVQPNDELLTVGVSDYGHSFTCAVARDNIFATQFHPEKSGVFGLQVYRNFASWMPN</sequence>
<evidence type="ECO:0000313" key="14">
    <source>
        <dbReference type="Proteomes" id="UP000252182"/>
    </source>
</evidence>
<dbReference type="CDD" id="cd01748">
    <property type="entry name" value="GATase1_IGP_Synthase"/>
    <property type="match status" value="1"/>
</dbReference>